<gene>
    <name evidence="1" type="ORF">V6N11_060832</name>
</gene>
<dbReference type="EMBL" id="JBBPBN010000034">
    <property type="protein sequence ID" value="KAK9003268.1"/>
    <property type="molecule type" value="Genomic_DNA"/>
</dbReference>
<reference evidence="1 2" key="1">
    <citation type="journal article" date="2024" name="G3 (Bethesda)">
        <title>Genome assembly of Hibiscus sabdariffa L. provides insights into metabolisms of medicinal natural products.</title>
        <authorList>
            <person name="Kim T."/>
        </authorList>
    </citation>
    <scope>NUCLEOTIDE SEQUENCE [LARGE SCALE GENOMIC DNA]</scope>
    <source>
        <strain evidence="1">TK-2024</strain>
        <tissue evidence="1">Old leaves</tissue>
    </source>
</reference>
<keyword evidence="2" id="KW-1185">Reference proteome</keyword>
<evidence type="ECO:0000313" key="1">
    <source>
        <dbReference type="EMBL" id="KAK9003268.1"/>
    </source>
</evidence>
<organism evidence="1 2">
    <name type="scientific">Hibiscus sabdariffa</name>
    <name type="common">roselle</name>
    <dbReference type="NCBI Taxonomy" id="183260"/>
    <lineage>
        <taxon>Eukaryota</taxon>
        <taxon>Viridiplantae</taxon>
        <taxon>Streptophyta</taxon>
        <taxon>Embryophyta</taxon>
        <taxon>Tracheophyta</taxon>
        <taxon>Spermatophyta</taxon>
        <taxon>Magnoliopsida</taxon>
        <taxon>eudicotyledons</taxon>
        <taxon>Gunneridae</taxon>
        <taxon>Pentapetalae</taxon>
        <taxon>rosids</taxon>
        <taxon>malvids</taxon>
        <taxon>Malvales</taxon>
        <taxon>Malvaceae</taxon>
        <taxon>Malvoideae</taxon>
        <taxon>Hibiscus</taxon>
    </lineage>
</organism>
<protein>
    <submittedName>
        <fullName evidence="1">Uncharacterized protein</fullName>
    </submittedName>
</protein>
<sequence length="115" mass="12941">MLNTQENCFYEAEETQLSLKFDIVAFGGLNRREGWSQVYFSFLFYNLKNKGNCYELHRCRSGGANSIRSSASSHVILVVQGVKVRHSPIGAVRSPLIRYGTVLIGAHNINPSFTR</sequence>
<evidence type="ECO:0000313" key="2">
    <source>
        <dbReference type="Proteomes" id="UP001396334"/>
    </source>
</evidence>
<proteinExistence type="predicted"/>
<name>A0ABR2QRF5_9ROSI</name>
<accession>A0ABR2QRF5</accession>
<dbReference type="Proteomes" id="UP001396334">
    <property type="component" value="Unassembled WGS sequence"/>
</dbReference>
<comment type="caution">
    <text evidence="1">The sequence shown here is derived from an EMBL/GenBank/DDBJ whole genome shotgun (WGS) entry which is preliminary data.</text>
</comment>